<sequence length="201" mass="23053">MTSCVRLMQYSWRSPPLEGSQDSQTPCERARRSMAALGLARRIHSCMNAGSMHESMRWHLRFSSTTLLQESRVIPYTPPQFAALPVRVAELADTNIPWSFEHIPNQYDDILSPQFHRFNLDTRLRPDTFSLISELTQTCETPPPVPHPVQWIGSLYGPFISTCINRTILASLYHQSIPTTFYVRSRRNGSSRLPWSITYLG</sequence>
<evidence type="ECO:0000313" key="1">
    <source>
        <dbReference type="EMBL" id="KIW72387.1"/>
    </source>
</evidence>
<proteinExistence type="predicted"/>
<dbReference type="Proteomes" id="UP000054266">
    <property type="component" value="Unassembled WGS sequence"/>
</dbReference>
<dbReference type="EMBL" id="KN846956">
    <property type="protein sequence ID" value="KIW72387.1"/>
    <property type="molecule type" value="Genomic_DNA"/>
</dbReference>
<protein>
    <submittedName>
        <fullName evidence="1">Uncharacterized protein</fullName>
    </submittedName>
</protein>
<reference evidence="1 2" key="1">
    <citation type="submission" date="2015-01" db="EMBL/GenBank/DDBJ databases">
        <title>The Genome Sequence of Capronia semiimmersa CBS27337.</title>
        <authorList>
            <consortium name="The Broad Institute Genomics Platform"/>
            <person name="Cuomo C."/>
            <person name="de Hoog S."/>
            <person name="Gorbushina A."/>
            <person name="Stielow B."/>
            <person name="Teixiera M."/>
            <person name="Abouelleil A."/>
            <person name="Chapman S.B."/>
            <person name="Priest M."/>
            <person name="Young S.K."/>
            <person name="Wortman J."/>
            <person name="Nusbaum C."/>
            <person name="Birren B."/>
        </authorList>
    </citation>
    <scope>NUCLEOTIDE SEQUENCE [LARGE SCALE GENOMIC DNA]</scope>
    <source>
        <strain evidence="1 2">CBS 27337</strain>
    </source>
</reference>
<evidence type="ECO:0000313" key="2">
    <source>
        <dbReference type="Proteomes" id="UP000054266"/>
    </source>
</evidence>
<gene>
    <name evidence="1" type="ORF">PV04_00584</name>
</gene>
<organism evidence="1 2">
    <name type="scientific">Phialophora macrospora</name>
    <dbReference type="NCBI Taxonomy" id="1851006"/>
    <lineage>
        <taxon>Eukaryota</taxon>
        <taxon>Fungi</taxon>
        <taxon>Dikarya</taxon>
        <taxon>Ascomycota</taxon>
        <taxon>Pezizomycotina</taxon>
        <taxon>Eurotiomycetes</taxon>
        <taxon>Chaetothyriomycetidae</taxon>
        <taxon>Chaetothyriales</taxon>
        <taxon>Herpotrichiellaceae</taxon>
        <taxon>Phialophora</taxon>
    </lineage>
</organism>
<accession>A0A0D2EDL0</accession>
<dbReference type="HOGENOM" id="CLU_1360256_0_0_1"/>
<keyword evidence="2" id="KW-1185">Reference proteome</keyword>
<dbReference type="AlphaFoldDB" id="A0A0D2EDL0"/>
<name>A0A0D2EDL0_9EURO</name>